<evidence type="ECO:0000313" key="1">
    <source>
        <dbReference type="EMBL" id="HIW96376.1"/>
    </source>
</evidence>
<proteinExistence type="predicted"/>
<dbReference type="AlphaFoldDB" id="A0A9D1URJ5"/>
<reference evidence="1" key="2">
    <citation type="submission" date="2021-04" db="EMBL/GenBank/DDBJ databases">
        <authorList>
            <person name="Gilroy R."/>
        </authorList>
    </citation>
    <scope>NUCLEOTIDE SEQUENCE</scope>
    <source>
        <strain evidence="1">4376</strain>
    </source>
</reference>
<comment type="caution">
    <text evidence="1">The sequence shown here is derived from an EMBL/GenBank/DDBJ whole genome shotgun (WGS) entry which is preliminary data.</text>
</comment>
<dbReference type="Proteomes" id="UP000824189">
    <property type="component" value="Unassembled WGS sequence"/>
</dbReference>
<gene>
    <name evidence="1" type="ORF">H9867_07850</name>
</gene>
<dbReference type="EMBL" id="DXFZ01000094">
    <property type="protein sequence ID" value="HIW96376.1"/>
    <property type="molecule type" value="Genomic_DNA"/>
</dbReference>
<accession>A0A9D1URJ5</accession>
<evidence type="ECO:0000313" key="2">
    <source>
        <dbReference type="Proteomes" id="UP000824189"/>
    </source>
</evidence>
<organism evidence="1 2">
    <name type="scientific">Candidatus Corynebacterium gallistercoris</name>
    <dbReference type="NCBI Taxonomy" id="2838530"/>
    <lineage>
        <taxon>Bacteria</taxon>
        <taxon>Bacillati</taxon>
        <taxon>Actinomycetota</taxon>
        <taxon>Actinomycetes</taxon>
        <taxon>Mycobacteriales</taxon>
        <taxon>Corynebacteriaceae</taxon>
        <taxon>Corynebacterium</taxon>
    </lineage>
</organism>
<reference evidence="1" key="1">
    <citation type="journal article" date="2021" name="PeerJ">
        <title>Extensive microbial diversity within the chicken gut microbiome revealed by metagenomics and culture.</title>
        <authorList>
            <person name="Gilroy R."/>
            <person name="Ravi A."/>
            <person name="Getino M."/>
            <person name="Pursley I."/>
            <person name="Horton D.L."/>
            <person name="Alikhan N.F."/>
            <person name="Baker D."/>
            <person name="Gharbi K."/>
            <person name="Hall N."/>
            <person name="Watson M."/>
            <person name="Adriaenssens E.M."/>
            <person name="Foster-Nyarko E."/>
            <person name="Jarju S."/>
            <person name="Secka A."/>
            <person name="Antonio M."/>
            <person name="Oren A."/>
            <person name="Chaudhuri R.R."/>
            <person name="La Ragione R."/>
            <person name="Hildebrand F."/>
            <person name="Pallen M.J."/>
        </authorList>
    </citation>
    <scope>NUCLEOTIDE SEQUENCE</scope>
    <source>
        <strain evidence="1">4376</strain>
    </source>
</reference>
<protein>
    <submittedName>
        <fullName evidence="1">Uncharacterized protein</fullName>
    </submittedName>
</protein>
<sequence>MDKKYFKLFLAGFIYSLTENGCDCEILSTSARGIKLSPFKILHDDHFMKDGKSSGRWGKTHVQLFFDWGRLSINFLNENPYPELILDPDNFCWSELNFNEQKKLAWEIGGLFASHLFVSLLAVDFVWREREGLMVEDFVALFTVGSLDDRPRRENFYLLEKRGVWFHEGLIGELVPLVELPPLQGPPELLESTEKG</sequence>
<name>A0A9D1URJ5_9CORY</name>